<keyword evidence="3" id="KW-0808">Transferase</keyword>
<dbReference type="PANTHER" id="PTHR43667">
    <property type="entry name" value="CYCLOPROPANE-FATTY-ACYL-PHOSPHOLIPID SYNTHASE"/>
    <property type="match status" value="1"/>
</dbReference>
<dbReference type="STRING" id="1452487.AVW16_11960"/>
<keyword evidence="5" id="KW-0443">Lipid metabolism</keyword>
<dbReference type="GO" id="GO:0008168">
    <property type="term" value="F:methyltransferase activity"/>
    <property type="evidence" value="ECO:0007669"/>
    <property type="project" value="UniProtKB-KW"/>
</dbReference>
<dbReference type="SUPFAM" id="SSF53335">
    <property type="entry name" value="S-adenosyl-L-methionine-dependent methyltransferases"/>
    <property type="match status" value="1"/>
</dbReference>
<evidence type="ECO:0000256" key="5">
    <source>
        <dbReference type="ARBA" id="ARBA00023098"/>
    </source>
</evidence>
<evidence type="ECO:0000256" key="6">
    <source>
        <dbReference type="PIRSR" id="PIRSR003085-1"/>
    </source>
</evidence>
<dbReference type="PIRSF" id="PIRSF003085">
    <property type="entry name" value="CMAS"/>
    <property type="match status" value="1"/>
</dbReference>
<sequence length="407" mass="45575">MSSDSSPRSPAIVAPLPPAAARALFATLARIETGELLVCTPDGARHRFCGHRPGRRAELTIRDWRAVGRIMLSGDIGLAEAYRDGQVDSPHWSTLMALALANEAAFSRPIHGRLLGTLAYWLRHLRRANTRRGSRRNIHAHYDLGNAFYRLWLDSTMSYSSALFDGQPQRSLASAQEAKYERILARLDPKPGATLLEIGCGWGGFAEYAIRTRGVQLTGITLSTEQLDYARARLARAGLAGSARFELADYRDVGGRYDHVVSIEMIEAVGERWWPTYFAVLRERLAPGGRAMVQGITIADEHFPRYRRGTDFIQQYIFPGGMLPSPSALARAIAAAGLELADRFAFGHDYAETLRRWARAFEAALPRVRSLGFDEDFVRLWRFYLAYCEAGFTAGRTDVWQLEIRRP</sequence>
<evidence type="ECO:0000256" key="1">
    <source>
        <dbReference type="ARBA" id="ARBA00010815"/>
    </source>
</evidence>
<feature type="active site" evidence="6">
    <location>
        <position position="388"/>
    </location>
</feature>
<dbReference type="PANTHER" id="PTHR43667:SF2">
    <property type="entry name" value="FATTY ACID C-METHYL TRANSFERASE"/>
    <property type="match status" value="1"/>
</dbReference>
<keyword evidence="4" id="KW-0949">S-adenosyl-L-methionine</keyword>
<evidence type="ECO:0000256" key="4">
    <source>
        <dbReference type="ARBA" id="ARBA00022691"/>
    </source>
</evidence>
<dbReference type="GO" id="GO:0008610">
    <property type="term" value="P:lipid biosynthetic process"/>
    <property type="evidence" value="ECO:0007669"/>
    <property type="project" value="InterPro"/>
</dbReference>
<dbReference type="InterPro" id="IPR029063">
    <property type="entry name" value="SAM-dependent_MTases_sf"/>
</dbReference>
<dbReference type="Pfam" id="PF02353">
    <property type="entry name" value="CMAS"/>
    <property type="match status" value="1"/>
</dbReference>
<organism evidence="7 8">
    <name type="scientific">Crenobacter luteus</name>
    <dbReference type="NCBI Taxonomy" id="1452487"/>
    <lineage>
        <taxon>Bacteria</taxon>
        <taxon>Pseudomonadati</taxon>
        <taxon>Pseudomonadota</taxon>
        <taxon>Betaproteobacteria</taxon>
        <taxon>Neisseriales</taxon>
        <taxon>Neisseriaceae</taxon>
        <taxon>Crenobacter</taxon>
    </lineage>
</organism>
<dbReference type="Gene3D" id="3.40.50.150">
    <property type="entry name" value="Vaccinia Virus protein VP39"/>
    <property type="match status" value="1"/>
</dbReference>
<dbReference type="AlphaFoldDB" id="A0A165F5L3"/>
<keyword evidence="8" id="KW-1185">Reference proteome</keyword>
<evidence type="ECO:0000256" key="2">
    <source>
        <dbReference type="ARBA" id="ARBA00022603"/>
    </source>
</evidence>
<dbReference type="Proteomes" id="UP000076625">
    <property type="component" value="Unassembled WGS sequence"/>
</dbReference>
<comment type="caution">
    <text evidence="7">The sequence shown here is derived from an EMBL/GenBank/DDBJ whole genome shotgun (WGS) entry which is preliminary data.</text>
</comment>
<evidence type="ECO:0000313" key="7">
    <source>
        <dbReference type="EMBL" id="KZE31481.1"/>
    </source>
</evidence>
<accession>A0A165F5L3</accession>
<comment type="similarity">
    <text evidence="1">Belongs to the CFA/CMAS family.</text>
</comment>
<dbReference type="InterPro" id="IPR050723">
    <property type="entry name" value="CFA/CMAS"/>
</dbReference>
<reference evidence="8" key="1">
    <citation type="submission" date="2016-01" db="EMBL/GenBank/DDBJ databases">
        <title>Draft genome of Chromobacterium sp. F49.</title>
        <authorList>
            <person name="Hong K.W."/>
        </authorList>
    </citation>
    <scope>NUCLEOTIDE SEQUENCE [LARGE SCALE GENOMIC DNA]</scope>
    <source>
        <strain evidence="8">CN10</strain>
    </source>
</reference>
<dbReference type="CDD" id="cd02440">
    <property type="entry name" value="AdoMet_MTases"/>
    <property type="match status" value="1"/>
</dbReference>
<protein>
    <submittedName>
        <fullName evidence="7">Cyclopropane-fatty-acyl-phospholipid synthase</fullName>
    </submittedName>
</protein>
<dbReference type="RefSeq" id="WP_066612787.1">
    <property type="nucleotide sequence ID" value="NZ_LQQU01000024.1"/>
</dbReference>
<evidence type="ECO:0000313" key="8">
    <source>
        <dbReference type="Proteomes" id="UP000076625"/>
    </source>
</evidence>
<gene>
    <name evidence="7" type="ORF">AVW16_11960</name>
</gene>
<name>A0A165F5L3_9NEIS</name>
<proteinExistence type="inferred from homology"/>
<dbReference type="GO" id="GO:0032259">
    <property type="term" value="P:methylation"/>
    <property type="evidence" value="ECO:0007669"/>
    <property type="project" value="UniProtKB-KW"/>
</dbReference>
<dbReference type="EMBL" id="LQQU01000024">
    <property type="protein sequence ID" value="KZE31481.1"/>
    <property type="molecule type" value="Genomic_DNA"/>
</dbReference>
<keyword evidence="2" id="KW-0489">Methyltransferase</keyword>
<evidence type="ECO:0000256" key="3">
    <source>
        <dbReference type="ARBA" id="ARBA00022679"/>
    </source>
</evidence>
<dbReference type="OrthoDB" id="9782855at2"/>
<dbReference type="InterPro" id="IPR003333">
    <property type="entry name" value="CMAS"/>
</dbReference>